<evidence type="ECO:0000313" key="2">
    <source>
        <dbReference type="Proteomes" id="UP000578449"/>
    </source>
</evidence>
<dbReference type="AlphaFoldDB" id="A0A840P718"/>
<name>A0A840P718_9ACTN</name>
<keyword evidence="2" id="KW-1185">Reference proteome</keyword>
<evidence type="ECO:0000313" key="1">
    <source>
        <dbReference type="EMBL" id="MBB5133651.1"/>
    </source>
</evidence>
<dbReference type="EMBL" id="JACHGN010000006">
    <property type="protein sequence ID" value="MBB5133651.1"/>
    <property type="molecule type" value="Genomic_DNA"/>
</dbReference>
<dbReference type="Proteomes" id="UP000578449">
    <property type="component" value="Unassembled WGS sequence"/>
</dbReference>
<comment type="caution">
    <text evidence="1">The sequence shown here is derived from an EMBL/GenBank/DDBJ whole genome shotgun (WGS) entry which is preliminary data.</text>
</comment>
<proteinExistence type="predicted"/>
<accession>A0A840P718</accession>
<dbReference type="RefSeq" id="WP_185050595.1">
    <property type="nucleotide sequence ID" value="NZ_BAABIX010000001.1"/>
</dbReference>
<organism evidence="1 2">
    <name type="scientific">Thermocatellispora tengchongensis</name>
    <dbReference type="NCBI Taxonomy" id="1073253"/>
    <lineage>
        <taxon>Bacteria</taxon>
        <taxon>Bacillati</taxon>
        <taxon>Actinomycetota</taxon>
        <taxon>Actinomycetes</taxon>
        <taxon>Streptosporangiales</taxon>
        <taxon>Streptosporangiaceae</taxon>
        <taxon>Thermocatellispora</taxon>
    </lineage>
</organism>
<gene>
    <name evidence="1" type="ORF">HNP84_003377</name>
</gene>
<protein>
    <submittedName>
        <fullName evidence="1">Uncharacterized protein</fullName>
    </submittedName>
</protein>
<reference evidence="1 2" key="1">
    <citation type="submission" date="2020-08" db="EMBL/GenBank/DDBJ databases">
        <title>Genomic Encyclopedia of Type Strains, Phase IV (KMG-IV): sequencing the most valuable type-strain genomes for metagenomic binning, comparative biology and taxonomic classification.</title>
        <authorList>
            <person name="Goeker M."/>
        </authorList>
    </citation>
    <scope>NUCLEOTIDE SEQUENCE [LARGE SCALE GENOMIC DNA]</scope>
    <source>
        <strain evidence="1 2">DSM 45615</strain>
    </source>
</reference>
<sequence>MRDVLPHEAGPGVRARVERGAEEMKQAIEARAHERATFHTIAGESHSRK</sequence>